<evidence type="ECO:0000313" key="2">
    <source>
        <dbReference type="EMBL" id="SVE22800.1"/>
    </source>
</evidence>
<dbReference type="PROSITE" id="PS50006">
    <property type="entry name" value="FHA_DOMAIN"/>
    <property type="match status" value="1"/>
</dbReference>
<sequence>MGHSKDKPMLRYRQGTGAERLFAIEESLRIGRHPYNEVSVGDKSMSRYHCWVSKFKTEVVIEDLGSSNGTYVNGTVIHKPTVLQMGDRVKIGSSLFEFGN</sequence>
<protein>
    <recommendedName>
        <fullName evidence="1">FHA domain-containing protein</fullName>
    </recommendedName>
</protein>
<dbReference type="InterPro" id="IPR050923">
    <property type="entry name" value="Cell_Proc_Reg/RNA_Proc"/>
</dbReference>
<name>A0A383BSI2_9ZZZZ</name>
<dbReference type="InterPro" id="IPR008984">
    <property type="entry name" value="SMAD_FHA_dom_sf"/>
</dbReference>
<gene>
    <name evidence="2" type="ORF">METZ01_LOCUS475654</name>
</gene>
<feature type="domain" description="FHA" evidence="1">
    <location>
        <begin position="28"/>
        <end position="77"/>
    </location>
</feature>
<dbReference type="EMBL" id="UINC01202817">
    <property type="protein sequence ID" value="SVE22800.1"/>
    <property type="molecule type" value="Genomic_DNA"/>
</dbReference>
<dbReference type="SUPFAM" id="SSF49879">
    <property type="entry name" value="SMAD/FHA domain"/>
    <property type="match status" value="1"/>
</dbReference>
<dbReference type="AlphaFoldDB" id="A0A383BSI2"/>
<dbReference type="PANTHER" id="PTHR23308">
    <property type="entry name" value="NUCLEAR INHIBITOR OF PROTEIN PHOSPHATASE-1"/>
    <property type="match status" value="1"/>
</dbReference>
<organism evidence="2">
    <name type="scientific">marine metagenome</name>
    <dbReference type="NCBI Taxonomy" id="408172"/>
    <lineage>
        <taxon>unclassified sequences</taxon>
        <taxon>metagenomes</taxon>
        <taxon>ecological metagenomes</taxon>
    </lineage>
</organism>
<proteinExistence type="predicted"/>
<reference evidence="2" key="1">
    <citation type="submission" date="2018-05" db="EMBL/GenBank/DDBJ databases">
        <authorList>
            <person name="Lanie J.A."/>
            <person name="Ng W.-L."/>
            <person name="Kazmierczak K.M."/>
            <person name="Andrzejewski T.M."/>
            <person name="Davidsen T.M."/>
            <person name="Wayne K.J."/>
            <person name="Tettelin H."/>
            <person name="Glass J.I."/>
            <person name="Rusch D."/>
            <person name="Podicherti R."/>
            <person name="Tsui H.-C.T."/>
            <person name="Winkler M.E."/>
        </authorList>
    </citation>
    <scope>NUCLEOTIDE SEQUENCE</scope>
</reference>
<dbReference type="CDD" id="cd00060">
    <property type="entry name" value="FHA"/>
    <property type="match status" value="1"/>
</dbReference>
<dbReference type="InterPro" id="IPR000253">
    <property type="entry name" value="FHA_dom"/>
</dbReference>
<evidence type="ECO:0000259" key="1">
    <source>
        <dbReference type="PROSITE" id="PS50006"/>
    </source>
</evidence>
<dbReference type="SMART" id="SM00240">
    <property type="entry name" value="FHA"/>
    <property type="match status" value="1"/>
</dbReference>
<dbReference type="Gene3D" id="2.60.200.20">
    <property type="match status" value="1"/>
</dbReference>
<accession>A0A383BSI2</accession>
<dbReference type="Pfam" id="PF00498">
    <property type="entry name" value="FHA"/>
    <property type="match status" value="1"/>
</dbReference>